<reference evidence="5" key="1">
    <citation type="journal article" date="2022" name="bioRxiv">
        <title>Thiovibrio frasassiensisgen. nov., sp. nov., an autotrophic, elemental sulfur disproportionating bacterium isolated from sulfidic karst sediment, and proposal of Thiovibrionaceae fam. nov.</title>
        <authorList>
            <person name="Aronson H."/>
            <person name="Thomas C."/>
            <person name="Bhattacharyya M."/>
            <person name="Eckstein S."/>
            <person name="Jensen S."/>
            <person name="Barco R."/>
            <person name="Macalady J."/>
            <person name="Amend J."/>
        </authorList>
    </citation>
    <scope>NUCLEOTIDE SEQUENCE</scope>
    <source>
        <strain evidence="5">RS19-109</strain>
    </source>
</reference>
<proteinExistence type="predicted"/>
<gene>
    <name evidence="5" type="ORF">OLX77_11650</name>
</gene>
<dbReference type="InterPro" id="IPR017896">
    <property type="entry name" value="4Fe4S_Fe-S-bd"/>
</dbReference>
<dbReference type="Proteomes" id="UP001154240">
    <property type="component" value="Unassembled WGS sequence"/>
</dbReference>
<evidence type="ECO:0000259" key="4">
    <source>
        <dbReference type="PROSITE" id="PS51379"/>
    </source>
</evidence>
<dbReference type="PANTHER" id="PTHR40447:SF1">
    <property type="entry name" value="ANAEROBIC SULFITE REDUCTASE SUBUNIT A"/>
    <property type="match status" value="1"/>
</dbReference>
<protein>
    <submittedName>
        <fullName evidence="5">4Fe-4S dicluster domain-containing protein</fullName>
    </submittedName>
</protein>
<sequence length="353" mass="39605">MPHVSDNANSHLIKKDHMKGFLRKLSKEYRLVAPVRNRHGDVLFTVINDLDAAEIELNEPPQNSLKQFFFPQQEQLSTYSLTAKGYAFHTTQETIPPTVYFGVHSCDLSAVLYMDVVFSRRQRDPFYLRRRQSSVLIGINCNTPSPNCFCNATGSGPFLELGSDLQLTDLGDRFLVEVGRAPGHTLLQRWERFFSPSTDKDHSGRYQAFLEARGRFSRQVHVEQAIRRLEADTVPEAVWAELSLRCQDCGGCAYLCPTCTCFTISDQPFDATSGQRLRSWDACTFAGFTGMAGGHNPVEAKTGAIRQRFTHKLRDDVRQNGRPSCVGCGRCVSICFGGTDIVRFVERACQGSL</sequence>
<dbReference type="EMBL" id="JAPHEH010000001">
    <property type="protein sequence ID" value="MDG4476808.1"/>
    <property type="molecule type" value="Genomic_DNA"/>
</dbReference>
<dbReference type="Pfam" id="PF17179">
    <property type="entry name" value="Fer4_22"/>
    <property type="match status" value="1"/>
</dbReference>
<dbReference type="AlphaFoldDB" id="A0A9X4MI67"/>
<dbReference type="GO" id="GO:0051536">
    <property type="term" value="F:iron-sulfur cluster binding"/>
    <property type="evidence" value="ECO:0007669"/>
    <property type="project" value="UniProtKB-KW"/>
</dbReference>
<feature type="domain" description="4Fe-4S ferredoxin-type" evidence="4">
    <location>
        <begin position="235"/>
        <end position="267"/>
    </location>
</feature>
<evidence type="ECO:0000313" key="5">
    <source>
        <dbReference type="EMBL" id="MDG4476808.1"/>
    </source>
</evidence>
<dbReference type="GO" id="GO:0046872">
    <property type="term" value="F:metal ion binding"/>
    <property type="evidence" value="ECO:0007669"/>
    <property type="project" value="UniProtKB-KW"/>
</dbReference>
<feature type="domain" description="4Fe-4S ferredoxin-type" evidence="4">
    <location>
        <begin position="315"/>
        <end position="347"/>
    </location>
</feature>
<organism evidence="5 6">
    <name type="scientific">Thiovibrio frasassiensis</name>
    <dbReference type="NCBI Taxonomy" id="2984131"/>
    <lineage>
        <taxon>Bacteria</taxon>
        <taxon>Pseudomonadati</taxon>
        <taxon>Thermodesulfobacteriota</taxon>
        <taxon>Desulfobulbia</taxon>
        <taxon>Desulfobulbales</taxon>
        <taxon>Thiovibrionaceae</taxon>
        <taxon>Thiovibrio</taxon>
    </lineage>
</organism>
<evidence type="ECO:0000256" key="1">
    <source>
        <dbReference type="ARBA" id="ARBA00022723"/>
    </source>
</evidence>
<accession>A0A9X4MI67</accession>
<dbReference type="InterPro" id="IPR017900">
    <property type="entry name" value="4Fe4S_Fe_S_CS"/>
</dbReference>
<reference evidence="5" key="2">
    <citation type="submission" date="2022-10" db="EMBL/GenBank/DDBJ databases">
        <authorList>
            <person name="Aronson H.S."/>
        </authorList>
    </citation>
    <scope>NUCLEOTIDE SEQUENCE</scope>
    <source>
        <strain evidence="5">RS19-109</strain>
    </source>
</reference>
<evidence type="ECO:0000313" key="6">
    <source>
        <dbReference type="Proteomes" id="UP001154240"/>
    </source>
</evidence>
<dbReference type="SUPFAM" id="SSF46548">
    <property type="entry name" value="alpha-helical ferredoxin"/>
    <property type="match status" value="1"/>
</dbReference>
<comment type="caution">
    <text evidence="5">The sequence shown here is derived from an EMBL/GenBank/DDBJ whole genome shotgun (WGS) entry which is preliminary data.</text>
</comment>
<keyword evidence="2" id="KW-0408">Iron</keyword>
<evidence type="ECO:0000256" key="3">
    <source>
        <dbReference type="ARBA" id="ARBA00023014"/>
    </source>
</evidence>
<keyword evidence="1" id="KW-0479">Metal-binding</keyword>
<dbReference type="PROSITE" id="PS00198">
    <property type="entry name" value="4FE4S_FER_1"/>
    <property type="match status" value="1"/>
</dbReference>
<name>A0A9X4MI67_9BACT</name>
<keyword evidence="3" id="KW-0411">Iron-sulfur</keyword>
<dbReference type="RefSeq" id="WP_307633773.1">
    <property type="nucleotide sequence ID" value="NZ_JAPHEH010000001.1"/>
</dbReference>
<dbReference type="PANTHER" id="PTHR40447">
    <property type="entry name" value="ANAEROBIC SULFITE REDUCTASE SUBUNIT A"/>
    <property type="match status" value="1"/>
</dbReference>
<dbReference type="PROSITE" id="PS51379">
    <property type="entry name" value="4FE4S_FER_2"/>
    <property type="match status" value="2"/>
</dbReference>
<keyword evidence="6" id="KW-1185">Reference proteome</keyword>
<evidence type="ECO:0000256" key="2">
    <source>
        <dbReference type="ARBA" id="ARBA00023004"/>
    </source>
</evidence>